<protein>
    <submittedName>
        <fullName evidence="2">Uncharacterized protein</fullName>
    </submittedName>
</protein>
<dbReference type="STRING" id="709881.SAMN04489832_1670"/>
<evidence type="ECO:0000313" key="3">
    <source>
        <dbReference type="Proteomes" id="UP000185124"/>
    </source>
</evidence>
<keyword evidence="1" id="KW-0175">Coiled coil</keyword>
<feature type="coiled-coil region" evidence="1">
    <location>
        <begin position="78"/>
        <end position="112"/>
    </location>
</feature>
<dbReference type="Proteomes" id="UP000185124">
    <property type="component" value="Unassembled WGS sequence"/>
</dbReference>
<evidence type="ECO:0000256" key="1">
    <source>
        <dbReference type="SAM" id="Coils"/>
    </source>
</evidence>
<gene>
    <name evidence="2" type="ORF">SAMN04489832_1670</name>
</gene>
<reference evidence="3" key="1">
    <citation type="submission" date="2016-12" db="EMBL/GenBank/DDBJ databases">
        <authorList>
            <person name="Varghese N."/>
            <person name="Submissions S."/>
        </authorList>
    </citation>
    <scope>NUCLEOTIDE SEQUENCE [LARGE SCALE GENOMIC DNA]</scope>
    <source>
        <strain evidence="3">DSM 45599</strain>
    </source>
</reference>
<keyword evidence="3" id="KW-1185">Reference proteome</keyword>
<dbReference type="EMBL" id="FSQT01000001">
    <property type="protein sequence ID" value="SIM72936.1"/>
    <property type="molecule type" value="Genomic_DNA"/>
</dbReference>
<dbReference type="RefSeq" id="WP_074310153.1">
    <property type="nucleotide sequence ID" value="NZ_FSQT01000001.1"/>
</dbReference>
<accession>A0A1N5VJL9</accession>
<evidence type="ECO:0000313" key="2">
    <source>
        <dbReference type="EMBL" id="SIM72936.1"/>
    </source>
</evidence>
<proteinExistence type="predicted"/>
<sequence length="138" mass="15263">MTAPVSPATQQRLREAMKRLFDGQPIHTDGKLTKNNLWREAEVSRATMNRAADILAEWDARVANSLAGAASRHRGEELDDLRSSLEASRRRCRQLQDQVDAAATVIAALAAENTTLRRQAMNTSSVVVPLQQRSTVRA</sequence>
<name>A0A1N5VJL9_9ACTN</name>
<organism evidence="2 3">
    <name type="scientific">Micromonospora cremea</name>
    <dbReference type="NCBI Taxonomy" id="709881"/>
    <lineage>
        <taxon>Bacteria</taxon>
        <taxon>Bacillati</taxon>
        <taxon>Actinomycetota</taxon>
        <taxon>Actinomycetes</taxon>
        <taxon>Micromonosporales</taxon>
        <taxon>Micromonosporaceae</taxon>
        <taxon>Micromonospora</taxon>
    </lineage>
</organism>
<dbReference type="AlphaFoldDB" id="A0A1N5VJL9"/>